<sequence length="465" mass="52186">MKINSIFFILVLLSGPMAAQTKQIRQIDSLMQTAYRRGVFNGNILVVQHNKTIYEKSFGFANGNKTIPLQKENKFDIGSISKEFNGAAIMVLEEKGKLSLEDNLRRFFPEFPDWADQVKIKHLINYTSGIPVLGPAADGTDSLIYQSLLSLKTLSAAPGTVYIYNHINVSLQRRIIEKLSGLSYAEFVKRYLFKPAGMKNAIVDYPVTAKGMARAFDNEGNDVPYLQATNGWVRLPVEDLYKWIRALHAHKIINAVSLKKLGENFPGGESSLGTTVFSKDSLLWHQHQGSNSNYEAAFYSQAADNITIVMMTNNQQMKVWPIKTAILNILKEEPFIIPKKSLYLSIRDKMLSDVEEGMDYYKTLKANGTEDYDFSFEIGDLISTGKYLLRRDKFDAAITVFQTAVELKAKEQDISYGYELLGDTYRKKGDKPAAIASYSKALSIFPGNKNAAGVLKELTEKPGEQ</sequence>
<evidence type="ECO:0000256" key="2">
    <source>
        <dbReference type="SAM" id="SignalP"/>
    </source>
</evidence>
<gene>
    <name evidence="4" type="ORF">ACFS6H_13980</name>
</gene>
<dbReference type="SMART" id="SM00028">
    <property type="entry name" value="TPR"/>
    <property type="match status" value="2"/>
</dbReference>
<dbReference type="GO" id="GO:0016787">
    <property type="term" value="F:hydrolase activity"/>
    <property type="evidence" value="ECO:0007669"/>
    <property type="project" value="UniProtKB-KW"/>
</dbReference>
<dbReference type="PANTHER" id="PTHR46825">
    <property type="entry name" value="D-ALANYL-D-ALANINE-CARBOXYPEPTIDASE/ENDOPEPTIDASE AMPH"/>
    <property type="match status" value="1"/>
</dbReference>
<dbReference type="InterPro" id="IPR012338">
    <property type="entry name" value="Beta-lactam/transpept-like"/>
</dbReference>
<feature type="signal peptide" evidence="2">
    <location>
        <begin position="1"/>
        <end position="19"/>
    </location>
</feature>
<protein>
    <submittedName>
        <fullName evidence="4">Serine hydrolase</fullName>
    </submittedName>
</protein>
<feature type="repeat" description="TPR" evidence="1">
    <location>
        <begin position="415"/>
        <end position="448"/>
    </location>
</feature>
<dbReference type="InterPro" id="IPR050491">
    <property type="entry name" value="AmpC-like"/>
</dbReference>
<comment type="caution">
    <text evidence="4">The sequence shown here is derived from an EMBL/GenBank/DDBJ whole genome shotgun (WGS) entry which is preliminary data.</text>
</comment>
<keyword evidence="2" id="KW-0732">Signal</keyword>
<organism evidence="4 5">
    <name type="scientific">Terrimonas rubra</name>
    <dbReference type="NCBI Taxonomy" id="1035890"/>
    <lineage>
        <taxon>Bacteria</taxon>
        <taxon>Pseudomonadati</taxon>
        <taxon>Bacteroidota</taxon>
        <taxon>Chitinophagia</taxon>
        <taxon>Chitinophagales</taxon>
        <taxon>Chitinophagaceae</taxon>
        <taxon>Terrimonas</taxon>
    </lineage>
</organism>
<feature type="chain" id="PRO_5045733760" evidence="2">
    <location>
        <begin position="20"/>
        <end position="465"/>
    </location>
</feature>
<keyword evidence="4" id="KW-0378">Hydrolase</keyword>
<reference evidence="5" key="1">
    <citation type="journal article" date="2019" name="Int. J. Syst. Evol. Microbiol.">
        <title>The Global Catalogue of Microorganisms (GCM) 10K type strain sequencing project: providing services to taxonomists for standard genome sequencing and annotation.</title>
        <authorList>
            <consortium name="The Broad Institute Genomics Platform"/>
            <consortium name="The Broad Institute Genome Sequencing Center for Infectious Disease"/>
            <person name="Wu L."/>
            <person name="Ma J."/>
        </authorList>
    </citation>
    <scope>NUCLEOTIDE SEQUENCE [LARGE SCALE GENOMIC DNA]</scope>
    <source>
        <strain evidence="5">KCTC 23299</strain>
    </source>
</reference>
<dbReference type="SUPFAM" id="SSF48452">
    <property type="entry name" value="TPR-like"/>
    <property type="match status" value="1"/>
</dbReference>
<evidence type="ECO:0000256" key="1">
    <source>
        <dbReference type="PROSITE-ProRule" id="PRU00339"/>
    </source>
</evidence>
<dbReference type="Gene3D" id="1.25.40.10">
    <property type="entry name" value="Tetratricopeptide repeat domain"/>
    <property type="match status" value="1"/>
</dbReference>
<accession>A0ABW6A6N5</accession>
<dbReference type="PROSITE" id="PS50005">
    <property type="entry name" value="TPR"/>
    <property type="match status" value="1"/>
</dbReference>
<dbReference type="Gene3D" id="3.40.710.10">
    <property type="entry name" value="DD-peptidase/beta-lactamase superfamily"/>
    <property type="match status" value="1"/>
</dbReference>
<evidence type="ECO:0000259" key="3">
    <source>
        <dbReference type="Pfam" id="PF00144"/>
    </source>
</evidence>
<keyword evidence="5" id="KW-1185">Reference proteome</keyword>
<dbReference type="Pfam" id="PF13181">
    <property type="entry name" value="TPR_8"/>
    <property type="match status" value="1"/>
</dbReference>
<dbReference type="Pfam" id="PF00144">
    <property type="entry name" value="Beta-lactamase"/>
    <property type="match status" value="1"/>
</dbReference>
<dbReference type="InterPro" id="IPR011990">
    <property type="entry name" value="TPR-like_helical_dom_sf"/>
</dbReference>
<dbReference type="PANTHER" id="PTHR46825:SF9">
    <property type="entry name" value="BETA-LACTAMASE-RELATED DOMAIN-CONTAINING PROTEIN"/>
    <property type="match status" value="1"/>
</dbReference>
<evidence type="ECO:0000313" key="5">
    <source>
        <dbReference type="Proteomes" id="UP001597511"/>
    </source>
</evidence>
<feature type="domain" description="Beta-lactamase-related" evidence="3">
    <location>
        <begin position="29"/>
        <end position="316"/>
    </location>
</feature>
<dbReference type="RefSeq" id="WP_386099942.1">
    <property type="nucleotide sequence ID" value="NZ_JBHUOZ010000003.1"/>
</dbReference>
<keyword evidence="1" id="KW-0802">TPR repeat</keyword>
<dbReference type="SUPFAM" id="SSF56601">
    <property type="entry name" value="beta-lactamase/transpeptidase-like"/>
    <property type="match status" value="1"/>
</dbReference>
<proteinExistence type="predicted"/>
<evidence type="ECO:0000313" key="4">
    <source>
        <dbReference type="EMBL" id="MFD2920829.1"/>
    </source>
</evidence>
<dbReference type="InterPro" id="IPR019734">
    <property type="entry name" value="TPR_rpt"/>
</dbReference>
<dbReference type="Proteomes" id="UP001597511">
    <property type="component" value="Unassembled WGS sequence"/>
</dbReference>
<name>A0ABW6A6N5_9BACT</name>
<dbReference type="InterPro" id="IPR001466">
    <property type="entry name" value="Beta-lactam-related"/>
</dbReference>
<dbReference type="EMBL" id="JBHUOZ010000003">
    <property type="protein sequence ID" value="MFD2920829.1"/>
    <property type="molecule type" value="Genomic_DNA"/>
</dbReference>